<proteinExistence type="predicted"/>
<evidence type="ECO:0000313" key="2">
    <source>
        <dbReference type="Proteomes" id="UP000298663"/>
    </source>
</evidence>
<dbReference type="AlphaFoldDB" id="A0A4U5M7J6"/>
<name>A0A4U5M7J6_STECR</name>
<reference evidence="1 2" key="2">
    <citation type="journal article" date="2019" name="G3 (Bethesda)">
        <title>Hybrid Assembly of the Genome of the Entomopathogenic Nematode Steinernema carpocapsae Identifies the X-Chromosome.</title>
        <authorList>
            <person name="Serra L."/>
            <person name="Macchietto M."/>
            <person name="Macias-Munoz A."/>
            <person name="McGill C.J."/>
            <person name="Rodriguez I.M."/>
            <person name="Rodriguez B."/>
            <person name="Murad R."/>
            <person name="Mortazavi A."/>
        </authorList>
    </citation>
    <scope>NUCLEOTIDE SEQUENCE [LARGE SCALE GENOMIC DNA]</scope>
    <source>
        <strain evidence="1 2">ALL</strain>
    </source>
</reference>
<gene>
    <name evidence="1" type="ORF">L596_025368</name>
</gene>
<sequence>MLGTAAASSFCTVSSFLWSAAVDKAFPSLLVVQCFVVDASEVVTSAVVVVDGSVLKRNEVTIAGSTTQKLVLSDEAAAEKA</sequence>
<comment type="caution">
    <text evidence="1">The sequence shown here is derived from an EMBL/GenBank/DDBJ whole genome shotgun (WGS) entry which is preliminary data.</text>
</comment>
<reference evidence="1 2" key="1">
    <citation type="journal article" date="2015" name="Genome Biol.">
        <title>Comparative genomics of Steinernema reveals deeply conserved gene regulatory networks.</title>
        <authorList>
            <person name="Dillman A.R."/>
            <person name="Macchietto M."/>
            <person name="Porter C.F."/>
            <person name="Rogers A."/>
            <person name="Williams B."/>
            <person name="Antoshechkin I."/>
            <person name="Lee M.M."/>
            <person name="Goodwin Z."/>
            <person name="Lu X."/>
            <person name="Lewis E.E."/>
            <person name="Goodrich-Blair H."/>
            <person name="Stock S.P."/>
            <person name="Adams B.J."/>
            <person name="Sternberg P.W."/>
            <person name="Mortazavi A."/>
        </authorList>
    </citation>
    <scope>NUCLEOTIDE SEQUENCE [LARGE SCALE GENOMIC DNA]</scope>
    <source>
        <strain evidence="1 2">ALL</strain>
    </source>
</reference>
<organism evidence="1 2">
    <name type="scientific">Steinernema carpocapsae</name>
    <name type="common">Entomopathogenic nematode</name>
    <dbReference type="NCBI Taxonomy" id="34508"/>
    <lineage>
        <taxon>Eukaryota</taxon>
        <taxon>Metazoa</taxon>
        <taxon>Ecdysozoa</taxon>
        <taxon>Nematoda</taxon>
        <taxon>Chromadorea</taxon>
        <taxon>Rhabditida</taxon>
        <taxon>Tylenchina</taxon>
        <taxon>Panagrolaimomorpha</taxon>
        <taxon>Strongyloidoidea</taxon>
        <taxon>Steinernematidae</taxon>
        <taxon>Steinernema</taxon>
    </lineage>
</organism>
<dbReference type="EMBL" id="AZBU02000009">
    <property type="protein sequence ID" value="TKR64891.1"/>
    <property type="molecule type" value="Genomic_DNA"/>
</dbReference>
<dbReference type="Proteomes" id="UP000298663">
    <property type="component" value="Unassembled WGS sequence"/>
</dbReference>
<evidence type="ECO:0000313" key="1">
    <source>
        <dbReference type="EMBL" id="TKR64891.1"/>
    </source>
</evidence>
<protein>
    <submittedName>
        <fullName evidence="1">Uncharacterized protein</fullName>
    </submittedName>
</protein>
<keyword evidence="2" id="KW-1185">Reference proteome</keyword>
<accession>A0A4U5M7J6</accession>